<dbReference type="InterPro" id="IPR025959">
    <property type="entry name" value="Winged_HTH_dom"/>
</dbReference>
<dbReference type="RefSeq" id="WP_214418127.1">
    <property type="nucleotide sequence ID" value="NZ_JAEQMM010000008.1"/>
</dbReference>
<name>A0ABS5ULI0_9LACO</name>
<sequence>MPKIFHYTPEQVAELEKYYRKSPDAKTSRRVQIVMLRSQGLDLKQVASVTHCGTATVTRLCKNYRERGIDGLITTRHTSHYRYMTFEEETEFLEEFREKAALGQLVTAKEMHLAYQERIGRTTTASGFHYLLRRHDWRKVMPRPHHPKQADSETIVSAKKLTPKFKL</sequence>
<evidence type="ECO:0000259" key="1">
    <source>
        <dbReference type="Pfam" id="PF13592"/>
    </source>
</evidence>
<reference evidence="2 3" key="1">
    <citation type="submission" date="2021-01" db="EMBL/GenBank/DDBJ databases">
        <title>High-quality draft genome sequence data of six Lactiplantibacillus plantarum subsp. argentoratensis strains isolated from various Greek sourdoughs.</title>
        <authorList>
            <person name="Syrokou M.K."/>
            <person name="Paramithiotis S."/>
            <person name="Skandamis P.N."/>
            <person name="Drosinos E.H."/>
            <person name="Bosnea L."/>
            <person name="Mataragas M."/>
        </authorList>
    </citation>
    <scope>NUCLEOTIDE SEQUENCE [LARGE SCALE GENOMIC DNA]</scope>
    <source>
        <strain evidence="2 3">LQC 2520</strain>
    </source>
</reference>
<dbReference type="Pfam" id="PF13384">
    <property type="entry name" value="HTH_23"/>
    <property type="match status" value="1"/>
</dbReference>
<dbReference type="Proteomes" id="UP000694640">
    <property type="component" value="Unassembled WGS sequence"/>
</dbReference>
<evidence type="ECO:0000313" key="3">
    <source>
        <dbReference type="Proteomes" id="UP000694640"/>
    </source>
</evidence>
<evidence type="ECO:0000313" key="2">
    <source>
        <dbReference type="EMBL" id="MBT1139420.1"/>
    </source>
</evidence>
<protein>
    <submittedName>
        <fullName evidence="2">Winged helix-turn-helix domain-containing protein</fullName>
    </submittedName>
</protein>
<accession>A0ABS5ULI0</accession>
<organism evidence="2 3">
    <name type="scientific">Lactiplantibacillus argentoratensis</name>
    <dbReference type="NCBI Taxonomy" id="271881"/>
    <lineage>
        <taxon>Bacteria</taxon>
        <taxon>Bacillati</taxon>
        <taxon>Bacillota</taxon>
        <taxon>Bacilli</taxon>
        <taxon>Lactobacillales</taxon>
        <taxon>Lactobacillaceae</taxon>
        <taxon>Lactiplantibacillus</taxon>
    </lineage>
</organism>
<dbReference type="SUPFAM" id="SSF46689">
    <property type="entry name" value="Homeodomain-like"/>
    <property type="match status" value="1"/>
</dbReference>
<dbReference type="InterPro" id="IPR009057">
    <property type="entry name" value="Homeodomain-like_sf"/>
</dbReference>
<dbReference type="Pfam" id="PF13592">
    <property type="entry name" value="HTH_33"/>
    <property type="match status" value="1"/>
</dbReference>
<gene>
    <name evidence="2" type="ORF">JKL17_15020</name>
</gene>
<feature type="domain" description="Winged helix-turn helix" evidence="1">
    <location>
        <begin position="104"/>
        <end position="153"/>
    </location>
</feature>
<keyword evidence="3" id="KW-1185">Reference proteome</keyword>
<dbReference type="EMBL" id="JAEQMM010000008">
    <property type="protein sequence ID" value="MBT1139420.1"/>
    <property type="molecule type" value="Genomic_DNA"/>
</dbReference>
<comment type="caution">
    <text evidence="2">The sequence shown here is derived from an EMBL/GenBank/DDBJ whole genome shotgun (WGS) entry which is preliminary data.</text>
</comment>
<proteinExistence type="predicted"/>